<dbReference type="GO" id="GO:0050918">
    <property type="term" value="P:positive chemotaxis"/>
    <property type="evidence" value="ECO:0007669"/>
    <property type="project" value="TreeGrafter"/>
</dbReference>
<evidence type="ECO:0000256" key="4">
    <source>
        <dbReference type="ARBA" id="ARBA00021898"/>
    </source>
</evidence>
<comment type="subcellular location">
    <subcellularLocation>
        <location evidence="1">Bacterial flagellum basal body</location>
    </subcellularLocation>
    <subcellularLocation>
        <location evidence="2">Cell membrane</location>
        <topology evidence="2">Peripheral membrane protein</topology>
    </subcellularLocation>
</comment>
<evidence type="ECO:0000313" key="13">
    <source>
        <dbReference type="Proteomes" id="UP000242497"/>
    </source>
</evidence>
<keyword evidence="5" id="KW-1003">Cell membrane</keyword>
<evidence type="ECO:0000256" key="8">
    <source>
        <dbReference type="ARBA" id="ARBA00023136"/>
    </source>
</evidence>
<dbReference type="InterPro" id="IPR028976">
    <property type="entry name" value="CheC-like_sf"/>
</dbReference>
<keyword evidence="9" id="KW-0975">Bacterial flagellum</keyword>
<evidence type="ECO:0000256" key="7">
    <source>
        <dbReference type="ARBA" id="ARBA00022779"/>
    </source>
</evidence>
<dbReference type="OrthoDB" id="9806941at2"/>
<dbReference type="Proteomes" id="UP000242497">
    <property type="component" value="Unassembled WGS sequence"/>
</dbReference>
<keyword evidence="12" id="KW-0966">Cell projection</keyword>
<name>A0A1M6J9Z0_9FIRM</name>
<dbReference type="Pfam" id="PF02154">
    <property type="entry name" value="FliM"/>
    <property type="match status" value="1"/>
</dbReference>
<keyword evidence="8" id="KW-0472">Membrane</keyword>
<dbReference type="SUPFAM" id="SSF103039">
    <property type="entry name" value="CheC-like"/>
    <property type="match status" value="1"/>
</dbReference>
<keyword evidence="7" id="KW-0283">Flagellar rotation</keyword>
<dbReference type="Gene3D" id="3.40.1550.10">
    <property type="entry name" value="CheC-like"/>
    <property type="match status" value="1"/>
</dbReference>
<keyword evidence="12" id="KW-0282">Flagellum</keyword>
<dbReference type="InterPro" id="IPR001689">
    <property type="entry name" value="Flag_FliM"/>
</dbReference>
<proteinExistence type="inferred from homology"/>
<protein>
    <recommendedName>
        <fullName evidence="4 10">Flagellar motor switch protein FliM</fullName>
    </recommendedName>
</protein>
<dbReference type="InterPro" id="IPR001543">
    <property type="entry name" value="FliN-like_C"/>
</dbReference>
<dbReference type="PANTHER" id="PTHR30034">
    <property type="entry name" value="FLAGELLAR MOTOR SWITCH PROTEIN FLIM"/>
    <property type="match status" value="1"/>
</dbReference>
<feature type="domain" description="Flagellar motor switch protein FliN-like C-terminal" evidence="11">
    <location>
        <begin position="254"/>
        <end position="324"/>
    </location>
</feature>
<dbReference type="EMBL" id="FRAE01000004">
    <property type="protein sequence ID" value="SHJ43460.1"/>
    <property type="molecule type" value="Genomic_DNA"/>
</dbReference>
<comment type="similarity">
    <text evidence="3">Belongs to the FliM family.</text>
</comment>
<evidence type="ECO:0000259" key="11">
    <source>
        <dbReference type="Pfam" id="PF01052"/>
    </source>
</evidence>
<evidence type="ECO:0000256" key="9">
    <source>
        <dbReference type="ARBA" id="ARBA00023143"/>
    </source>
</evidence>
<dbReference type="STRING" id="1123349.SAMN02744037_00038"/>
<dbReference type="GO" id="GO:0003774">
    <property type="term" value="F:cytoskeletal motor activity"/>
    <property type="evidence" value="ECO:0007669"/>
    <property type="project" value="InterPro"/>
</dbReference>
<evidence type="ECO:0000256" key="3">
    <source>
        <dbReference type="ARBA" id="ARBA00011049"/>
    </source>
</evidence>
<dbReference type="RefSeq" id="WP_072886395.1">
    <property type="nucleotide sequence ID" value="NZ_FRAE01000004.1"/>
</dbReference>
<keyword evidence="6" id="KW-0145">Chemotaxis</keyword>
<dbReference type="PRINTS" id="PR00955">
    <property type="entry name" value="FLGMOTORFLIM"/>
</dbReference>
<dbReference type="GO" id="GO:0005886">
    <property type="term" value="C:plasma membrane"/>
    <property type="evidence" value="ECO:0007669"/>
    <property type="project" value="UniProtKB-SubCell"/>
</dbReference>
<dbReference type="PANTHER" id="PTHR30034:SF6">
    <property type="entry name" value="YOP PROTEINS TRANSLOCATION PROTEIN Q"/>
    <property type="match status" value="1"/>
</dbReference>
<dbReference type="CDD" id="cd17908">
    <property type="entry name" value="FliM"/>
    <property type="match status" value="1"/>
</dbReference>
<dbReference type="AlphaFoldDB" id="A0A1M6J9Z0"/>
<dbReference type="GO" id="GO:0071978">
    <property type="term" value="P:bacterial-type flagellum-dependent swarming motility"/>
    <property type="evidence" value="ECO:0007669"/>
    <property type="project" value="TreeGrafter"/>
</dbReference>
<dbReference type="NCBIfam" id="TIGR01397">
    <property type="entry name" value="fliM_switch"/>
    <property type="match status" value="1"/>
</dbReference>
<dbReference type="Gene3D" id="2.30.330.10">
    <property type="entry name" value="SpoA-like"/>
    <property type="match status" value="1"/>
</dbReference>
<keyword evidence="13" id="KW-1185">Reference proteome</keyword>
<keyword evidence="12" id="KW-0969">Cilium</keyword>
<accession>A0A1M6J9Z0</accession>
<evidence type="ECO:0000313" key="12">
    <source>
        <dbReference type="EMBL" id="SHJ43460.1"/>
    </source>
</evidence>
<sequence length="333" mass="37881">MSEILSQSEIDALLEALNTGEVDVQEIKEETKEKKIKKYDFKSPKKLAKDQLRTLHIIHENYSRILNTFLSGYLRSYIQIDVLSVEELSYYEFSNSISNPAMLSIVDFNPLPGQIIFEVSTSLAFCIIDRILGGNGNYQGEIRSFTEIELTILNKLIRQIIKLFIEPWENVIELLPKLDKIETNSQFAQIVSPNETVALVTLKAKIGEIEGLINICIPHIVLEPILPKLSTKFWFSTTTNKTITDEEKNMLQKRLKRANIQLSVILAETNITVEEFLNLQVGDVIGLNKNIKEGLEIKVGNKVKFLGNPGSKKNKYAVKITKVFEKGDDEYDE</sequence>
<evidence type="ECO:0000256" key="5">
    <source>
        <dbReference type="ARBA" id="ARBA00022475"/>
    </source>
</evidence>
<reference evidence="13" key="1">
    <citation type="submission" date="2016-11" db="EMBL/GenBank/DDBJ databases">
        <authorList>
            <person name="Varghese N."/>
            <person name="Submissions S."/>
        </authorList>
    </citation>
    <scope>NUCLEOTIDE SEQUENCE [LARGE SCALE GENOMIC DNA]</scope>
    <source>
        <strain evidence="13">DSM 15518</strain>
    </source>
</reference>
<dbReference type="Pfam" id="PF01052">
    <property type="entry name" value="FliMN_C"/>
    <property type="match status" value="1"/>
</dbReference>
<dbReference type="InterPro" id="IPR036429">
    <property type="entry name" value="SpoA-like_sf"/>
</dbReference>
<dbReference type="PIRSF" id="PIRSF002888">
    <property type="entry name" value="FliM"/>
    <property type="match status" value="1"/>
</dbReference>
<evidence type="ECO:0000256" key="10">
    <source>
        <dbReference type="NCBIfam" id="TIGR01397"/>
    </source>
</evidence>
<evidence type="ECO:0000256" key="6">
    <source>
        <dbReference type="ARBA" id="ARBA00022500"/>
    </source>
</evidence>
<dbReference type="SUPFAM" id="SSF101801">
    <property type="entry name" value="Surface presentation of antigens (SPOA)"/>
    <property type="match status" value="1"/>
</dbReference>
<dbReference type="GO" id="GO:0009425">
    <property type="term" value="C:bacterial-type flagellum basal body"/>
    <property type="evidence" value="ECO:0007669"/>
    <property type="project" value="UniProtKB-SubCell"/>
</dbReference>
<evidence type="ECO:0000256" key="2">
    <source>
        <dbReference type="ARBA" id="ARBA00004202"/>
    </source>
</evidence>
<organism evidence="12 13">
    <name type="scientific">Tepidibacter formicigenes DSM 15518</name>
    <dbReference type="NCBI Taxonomy" id="1123349"/>
    <lineage>
        <taxon>Bacteria</taxon>
        <taxon>Bacillati</taxon>
        <taxon>Bacillota</taxon>
        <taxon>Clostridia</taxon>
        <taxon>Peptostreptococcales</taxon>
        <taxon>Peptostreptococcaceae</taxon>
        <taxon>Tepidibacter</taxon>
    </lineage>
</organism>
<evidence type="ECO:0000256" key="1">
    <source>
        <dbReference type="ARBA" id="ARBA00004117"/>
    </source>
</evidence>
<gene>
    <name evidence="12" type="ORF">SAMN02744037_00038</name>
</gene>